<evidence type="ECO:0000313" key="2">
    <source>
        <dbReference type="EMBL" id="ABC78204.1"/>
    </source>
</evidence>
<gene>
    <name evidence="2" type="ORF">SYN_00769</name>
</gene>
<proteinExistence type="predicted"/>
<dbReference type="Gene3D" id="3.40.1280.10">
    <property type="match status" value="1"/>
</dbReference>
<name>Q2LVU3_SYNAS</name>
<evidence type="ECO:0000313" key="3">
    <source>
        <dbReference type="Proteomes" id="UP000001933"/>
    </source>
</evidence>
<accession>Q2LVU3</accession>
<sequence>MSEETRVGDPPPYYLVLLHYPVYDKNGCVVTTAVANMDVHDIARAARTYGVQRYYIVTPLEAQVSLVEKIIAHWKNGYGAVFNPSRREAFQRVCVKTSLDDVLENVADLSGKEVRLVVTGAGLSDNVITCKSLKSMIEQNEVACIIVFGTGSGLAAEILDRADYRLSAIKGPSDYNHLSVRSAVSVILDRVWGRMDESLE</sequence>
<dbReference type="KEGG" id="sat:SYN_00769"/>
<dbReference type="InterPro" id="IPR019230">
    <property type="entry name" value="RNA_MeTrfase_C_dom"/>
</dbReference>
<keyword evidence="3" id="KW-1185">Reference proteome</keyword>
<dbReference type="CDD" id="cd18085">
    <property type="entry name" value="TM1570-like"/>
    <property type="match status" value="1"/>
</dbReference>
<dbReference type="AlphaFoldDB" id="Q2LVU3"/>
<feature type="domain" description="tRNA (guanine-N(1)-)-methyltransferase C-terminal" evidence="1">
    <location>
        <begin position="14"/>
        <end position="192"/>
    </location>
</feature>
<reference evidence="2 3" key="1">
    <citation type="journal article" date="2007" name="Proc. Natl. Acad. Sci. U.S.A.">
        <title>The genome of Syntrophus aciditrophicus: life at the thermodynamic limit of microbial growth.</title>
        <authorList>
            <person name="McInerney M.J."/>
            <person name="Rohlin L."/>
            <person name="Mouttaki H."/>
            <person name="Kim U."/>
            <person name="Krupp R.S."/>
            <person name="Rios-Hernandez L."/>
            <person name="Sieber J."/>
            <person name="Struchtemeyer C.G."/>
            <person name="Bhattacharyya A."/>
            <person name="Campbell J.W."/>
            <person name="Gunsalus R.P."/>
        </authorList>
    </citation>
    <scope>NUCLEOTIDE SEQUENCE [LARGE SCALE GENOMIC DNA]</scope>
    <source>
        <strain evidence="2 3">SB</strain>
    </source>
</reference>
<dbReference type="eggNOG" id="COG4752">
    <property type="taxonomic scope" value="Bacteria"/>
</dbReference>
<organism evidence="2 3">
    <name type="scientific">Syntrophus aciditrophicus (strain SB)</name>
    <dbReference type="NCBI Taxonomy" id="56780"/>
    <lineage>
        <taxon>Bacteria</taxon>
        <taxon>Pseudomonadati</taxon>
        <taxon>Thermodesulfobacteriota</taxon>
        <taxon>Syntrophia</taxon>
        <taxon>Syntrophales</taxon>
        <taxon>Syntrophaceae</taxon>
        <taxon>Syntrophus</taxon>
    </lineage>
</organism>
<protein>
    <submittedName>
        <fullName evidence="2">Hypothetical cytosolic protein</fullName>
    </submittedName>
</protein>
<dbReference type="Proteomes" id="UP000001933">
    <property type="component" value="Chromosome"/>
</dbReference>
<dbReference type="HOGENOM" id="CLU_1414575_0_0_7"/>
<evidence type="ECO:0000259" key="1">
    <source>
        <dbReference type="Pfam" id="PF09936"/>
    </source>
</evidence>
<dbReference type="RefSeq" id="WP_011418223.1">
    <property type="nucleotide sequence ID" value="NC_007759.1"/>
</dbReference>
<dbReference type="InterPro" id="IPR029026">
    <property type="entry name" value="tRNA_m1G_MTases_N"/>
</dbReference>
<dbReference type="Pfam" id="PF09936">
    <property type="entry name" value="Methyltrn_RNA_4"/>
    <property type="match status" value="1"/>
</dbReference>
<dbReference type="OrthoDB" id="9794931at2"/>
<dbReference type="EMBL" id="CP000252">
    <property type="protein sequence ID" value="ABC78204.1"/>
    <property type="molecule type" value="Genomic_DNA"/>
</dbReference>
<dbReference type="InParanoid" id="Q2LVU3"/>
<dbReference type="STRING" id="56780.SYN_00769"/>